<protein>
    <submittedName>
        <fullName evidence="2">Glycosyltransferase involved in cell wall bisynthesis</fullName>
    </submittedName>
</protein>
<gene>
    <name evidence="2" type="ORF">SAMN04489868_14210</name>
</gene>
<dbReference type="Pfam" id="PF00535">
    <property type="entry name" value="Glycos_transf_2"/>
    <property type="match status" value="1"/>
</dbReference>
<dbReference type="GO" id="GO:0016758">
    <property type="term" value="F:hexosyltransferase activity"/>
    <property type="evidence" value="ECO:0007669"/>
    <property type="project" value="UniProtKB-ARBA"/>
</dbReference>
<dbReference type="EMBL" id="FOQE01000042">
    <property type="protein sequence ID" value="SFH87355.1"/>
    <property type="molecule type" value="Genomic_DNA"/>
</dbReference>
<keyword evidence="3" id="KW-1185">Reference proteome</keyword>
<evidence type="ECO:0000313" key="3">
    <source>
        <dbReference type="Proteomes" id="UP000198668"/>
    </source>
</evidence>
<dbReference type="InterPro" id="IPR001173">
    <property type="entry name" value="Glyco_trans_2-like"/>
</dbReference>
<proteinExistence type="predicted"/>
<dbReference type="PANTHER" id="PTHR22916">
    <property type="entry name" value="GLYCOSYLTRANSFERASE"/>
    <property type="match status" value="1"/>
</dbReference>
<dbReference type="PANTHER" id="PTHR22916:SF3">
    <property type="entry name" value="UDP-GLCNAC:BETAGAL BETA-1,3-N-ACETYLGLUCOSAMINYLTRANSFERASE-LIKE PROTEIN 1"/>
    <property type="match status" value="1"/>
</dbReference>
<name>A0A1I3DKW4_9LACT</name>
<feature type="domain" description="Glycosyltransferase 2-like" evidence="1">
    <location>
        <begin position="14"/>
        <end position="161"/>
    </location>
</feature>
<dbReference type="InterPro" id="IPR029044">
    <property type="entry name" value="Nucleotide-diphossugar_trans"/>
</dbReference>
<evidence type="ECO:0000259" key="1">
    <source>
        <dbReference type="Pfam" id="PF00535"/>
    </source>
</evidence>
<dbReference type="Gene3D" id="3.90.550.10">
    <property type="entry name" value="Spore Coat Polysaccharide Biosynthesis Protein SpsA, Chain A"/>
    <property type="match status" value="1"/>
</dbReference>
<keyword evidence="2" id="KW-0808">Transferase</keyword>
<evidence type="ECO:0000313" key="2">
    <source>
        <dbReference type="EMBL" id="SFH87355.1"/>
    </source>
</evidence>
<dbReference type="SUPFAM" id="SSF53448">
    <property type="entry name" value="Nucleotide-diphospho-sugar transferases"/>
    <property type="match status" value="1"/>
</dbReference>
<sequence>MEKMYFDKDKDCVSIIMPTYNSAKYVENAIKSVLAQSYKNFELIIVDDCSKDNTESIVDKYVKTDIRIKYIKLGINSGPAIARNKGIDLAKGTFISFLDSDDLWFSEKLSKQIKFMKDNEHYFTCTNYNKIDEDGNDINKLVIEKESRDYFGVLKNCPGNSTVIYNAKKLGKFKVPDIKKRNDYLMWLQIIKKADTLHTINEILSSHRVRKGSVSSNKFSLLKYHWNIYRKIEKLSLKDSVSLSTYWIFKSISKFVFR</sequence>
<accession>A0A1I3DKW4</accession>
<dbReference type="CDD" id="cd00761">
    <property type="entry name" value="Glyco_tranf_GTA_type"/>
    <property type="match status" value="1"/>
</dbReference>
<organism evidence="2 3">
    <name type="scientific">Pisciglobus halotolerans</name>
    <dbReference type="NCBI Taxonomy" id="745365"/>
    <lineage>
        <taxon>Bacteria</taxon>
        <taxon>Bacillati</taxon>
        <taxon>Bacillota</taxon>
        <taxon>Bacilli</taxon>
        <taxon>Lactobacillales</taxon>
        <taxon>Carnobacteriaceae</taxon>
    </lineage>
</organism>
<dbReference type="Proteomes" id="UP000198668">
    <property type="component" value="Unassembled WGS sequence"/>
</dbReference>
<dbReference type="AlphaFoldDB" id="A0A1I3DKW4"/>
<reference evidence="2 3" key="1">
    <citation type="submission" date="2016-10" db="EMBL/GenBank/DDBJ databases">
        <authorList>
            <person name="de Groot N.N."/>
        </authorList>
    </citation>
    <scope>NUCLEOTIDE SEQUENCE [LARGE SCALE GENOMIC DNA]</scope>
    <source>
        <strain evidence="2 3">DSM 27630</strain>
    </source>
</reference>